<dbReference type="AlphaFoldDB" id="A0AA39GM35"/>
<keyword evidence="3" id="KW-0964">Secreted</keyword>
<keyword evidence="16" id="KW-1185">Reference proteome</keyword>
<organism evidence="15 16">
    <name type="scientific">Sarocladium strictum</name>
    <name type="common">Black bundle disease fungus</name>
    <name type="synonym">Acremonium strictum</name>
    <dbReference type="NCBI Taxonomy" id="5046"/>
    <lineage>
        <taxon>Eukaryota</taxon>
        <taxon>Fungi</taxon>
        <taxon>Dikarya</taxon>
        <taxon>Ascomycota</taxon>
        <taxon>Pezizomycotina</taxon>
        <taxon>Sordariomycetes</taxon>
        <taxon>Hypocreomycetidae</taxon>
        <taxon>Hypocreales</taxon>
        <taxon>Sarocladiaceae</taxon>
        <taxon>Sarocladium</taxon>
    </lineage>
</organism>
<dbReference type="PANTHER" id="PTHR43806:SF66">
    <property type="entry name" value="SERIN ENDOPEPTIDASE"/>
    <property type="match status" value="1"/>
</dbReference>
<dbReference type="InterPro" id="IPR046450">
    <property type="entry name" value="PA_dom_sf"/>
</dbReference>
<dbReference type="Pfam" id="PF00082">
    <property type="entry name" value="Peptidase_S8"/>
    <property type="match status" value="1"/>
</dbReference>
<dbReference type="InterPro" id="IPR050131">
    <property type="entry name" value="Peptidase_S8_subtilisin-like"/>
</dbReference>
<dbReference type="InterPro" id="IPR023827">
    <property type="entry name" value="Peptidase_S8_Asp-AS"/>
</dbReference>
<evidence type="ECO:0000256" key="10">
    <source>
        <dbReference type="RuleBase" id="RU003355"/>
    </source>
</evidence>
<dbReference type="InterPro" id="IPR036852">
    <property type="entry name" value="Peptidase_S8/S53_dom_sf"/>
</dbReference>
<dbReference type="PROSITE" id="PS00136">
    <property type="entry name" value="SUBTILASE_ASP"/>
    <property type="match status" value="1"/>
</dbReference>
<dbReference type="InterPro" id="IPR034187">
    <property type="entry name" value="Peptidases_S8_5"/>
</dbReference>
<dbReference type="Gene3D" id="3.50.30.30">
    <property type="match status" value="1"/>
</dbReference>
<comment type="similarity">
    <text evidence="1 9 10">Belongs to the peptidase S8 family.</text>
</comment>
<keyword evidence="6 9" id="KW-0378">Hydrolase</keyword>
<dbReference type="InterPro" id="IPR022398">
    <property type="entry name" value="Peptidase_S8_His-AS"/>
</dbReference>
<evidence type="ECO:0000256" key="3">
    <source>
        <dbReference type="ARBA" id="ARBA00022525"/>
    </source>
</evidence>
<feature type="domain" description="PA" evidence="13">
    <location>
        <begin position="384"/>
        <end position="449"/>
    </location>
</feature>
<reference evidence="15" key="1">
    <citation type="submission" date="2022-10" db="EMBL/GenBank/DDBJ databases">
        <title>Determination and structural analysis of whole genome sequence of Sarocladium strictum F4-1.</title>
        <authorList>
            <person name="Hu L."/>
            <person name="Jiang Y."/>
        </authorList>
    </citation>
    <scope>NUCLEOTIDE SEQUENCE</scope>
    <source>
        <strain evidence="15">F4-1</strain>
    </source>
</reference>
<dbReference type="CDD" id="cd02124">
    <property type="entry name" value="PA_PoS1_like"/>
    <property type="match status" value="1"/>
</dbReference>
<dbReference type="PANTHER" id="PTHR43806">
    <property type="entry name" value="PEPTIDASE S8"/>
    <property type="match status" value="1"/>
</dbReference>
<feature type="active site" description="Charge relay system" evidence="8 9">
    <location>
        <position position="166"/>
    </location>
</feature>
<dbReference type="SUPFAM" id="SSF52025">
    <property type="entry name" value="PA domain"/>
    <property type="match status" value="1"/>
</dbReference>
<accession>A0AA39GM35</accession>
<evidence type="ECO:0000256" key="1">
    <source>
        <dbReference type="ARBA" id="ARBA00011073"/>
    </source>
</evidence>
<dbReference type="Gene3D" id="3.40.50.200">
    <property type="entry name" value="Peptidase S8/S53 domain"/>
    <property type="match status" value="1"/>
</dbReference>
<feature type="chain" id="PRO_5041246443" description="Minor extracellular protease vpr" evidence="11">
    <location>
        <begin position="21"/>
        <end position="893"/>
    </location>
</feature>
<protein>
    <recommendedName>
        <fullName evidence="17">Minor extracellular protease vpr</fullName>
    </recommendedName>
</protein>
<keyword evidence="5 11" id="KW-0732">Signal</keyword>
<evidence type="ECO:0000256" key="9">
    <source>
        <dbReference type="PROSITE-ProRule" id="PRU01240"/>
    </source>
</evidence>
<dbReference type="GO" id="GO:0004252">
    <property type="term" value="F:serine-type endopeptidase activity"/>
    <property type="evidence" value="ECO:0007669"/>
    <property type="project" value="UniProtKB-UniRule"/>
</dbReference>
<evidence type="ECO:0000256" key="4">
    <source>
        <dbReference type="ARBA" id="ARBA00022670"/>
    </source>
</evidence>
<dbReference type="PROSITE" id="PS51892">
    <property type="entry name" value="SUBTILASE"/>
    <property type="match status" value="1"/>
</dbReference>
<keyword evidence="2" id="KW-0134">Cell wall</keyword>
<evidence type="ECO:0000259" key="12">
    <source>
        <dbReference type="Pfam" id="PF00082"/>
    </source>
</evidence>
<evidence type="ECO:0000313" key="15">
    <source>
        <dbReference type="EMBL" id="KAK0388929.1"/>
    </source>
</evidence>
<dbReference type="InterPro" id="IPR003137">
    <property type="entry name" value="PA_domain"/>
</dbReference>
<dbReference type="GO" id="GO:0006508">
    <property type="term" value="P:proteolysis"/>
    <property type="evidence" value="ECO:0007669"/>
    <property type="project" value="UniProtKB-KW"/>
</dbReference>
<evidence type="ECO:0000256" key="7">
    <source>
        <dbReference type="ARBA" id="ARBA00022825"/>
    </source>
</evidence>
<evidence type="ECO:0000259" key="13">
    <source>
        <dbReference type="Pfam" id="PF02225"/>
    </source>
</evidence>
<proteinExistence type="inferred from homology"/>
<keyword evidence="7 9" id="KW-0720">Serine protease</keyword>
<dbReference type="Pfam" id="PF02225">
    <property type="entry name" value="PA"/>
    <property type="match status" value="1"/>
</dbReference>
<dbReference type="Proteomes" id="UP001175261">
    <property type="component" value="Unassembled WGS sequence"/>
</dbReference>
<dbReference type="InterPro" id="IPR010435">
    <property type="entry name" value="C5a/SBT2-like_Fn3"/>
</dbReference>
<dbReference type="GO" id="GO:0016020">
    <property type="term" value="C:membrane"/>
    <property type="evidence" value="ECO:0007669"/>
    <property type="project" value="InterPro"/>
</dbReference>
<dbReference type="InterPro" id="IPR015500">
    <property type="entry name" value="Peptidase_S8_subtilisin-rel"/>
</dbReference>
<evidence type="ECO:0000256" key="6">
    <source>
        <dbReference type="ARBA" id="ARBA00022801"/>
    </source>
</evidence>
<sequence>MKVSTLLATALATSTSLVSAEHARPKSSGRGVVPGAYILELESAEDTAQVSSDVQNHGTVRMELNYKLFKGVSVVLNDVEKADETVMKIAEANPAVKNVWPLQTYSIPKPKVEWIGKPNFQSSDLKKRQDGSNGTVESFAPHVMTQIDKLHEKGVKGKGIKIAVIDTGIDYTHPALGNGCFGKGCIVVEGHDFVGDNYTGSNTPVPDNDPMDCGGHGTHVAGIVAARENQYGFIGAAPEASLAAYRVFGCSGSAGNDVLIAAYNRAFEDGADIITASIGGPSGWSEEPWAVAVSRIVEQGVPCPVSAGNDGSTGQFFASTASNGKGIISVASIDSTVTPSLLTVSSFTVDGGKSADFGYTPAEPAAWADVKLPLWSVSKDLADPKAGCDPYPDNTPDLSDRIVLIRRGSCTFVQKAQNAAAKGARYIMFWNNVPVGSLATDISTVPGILAGGMVSADVGSGWLKALNAGSEVVLDMVDPEDPNAKVSLSEVPNNVTGGALSTFTSWGPTFEGDNKPQIGSPGGNILSTYPVAKGSYAVLSGTSMACPLVAGTLALLAEVRGTFNSKDLEDLLSANANPQLFNDGTAFYEFLAPVQQQGGGLIQAYDAAYATVILSPSSLAFNDTDHANKVLNFTLKNTGKEELTFDISNVPSPSWYTLAQDEPYPIAGIPEPADESASLEFSEAKVSVGAGEEVTIEVIPSPPKGLVSSRLPVWSGFIAVNGSDGTSLSLPYQGIAASLHEASVLLGDNYTWIANSTDPNSAPVAANTTFTIPKPGSVIVPSKDVLPAFALDMALGSPFARVYVTPLTTCPPNRTEEYKGHKVLGEIQGSPFQYLPRSLNALPWNGILADGEAAPPGKYQFVIEALHIFGDSSDKDDKWDMAKSPSFRIKYKE</sequence>
<keyword evidence="4 9" id="KW-0645">Protease</keyword>
<feature type="active site" description="Charge relay system" evidence="8 9">
    <location>
        <position position="543"/>
    </location>
</feature>
<evidence type="ECO:0000259" key="14">
    <source>
        <dbReference type="Pfam" id="PF06280"/>
    </source>
</evidence>
<evidence type="ECO:0008006" key="17">
    <source>
        <dbReference type="Google" id="ProtNLM"/>
    </source>
</evidence>
<dbReference type="Pfam" id="PF06280">
    <property type="entry name" value="fn3_5"/>
    <property type="match status" value="1"/>
</dbReference>
<dbReference type="InterPro" id="IPR000209">
    <property type="entry name" value="Peptidase_S8/S53_dom"/>
</dbReference>
<evidence type="ECO:0000256" key="8">
    <source>
        <dbReference type="PIRSR" id="PIRSR615500-1"/>
    </source>
</evidence>
<feature type="signal peptide" evidence="11">
    <location>
        <begin position="1"/>
        <end position="20"/>
    </location>
</feature>
<dbReference type="InterPro" id="IPR023828">
    <property type="entry name" value="Peptidase_S8_Ser-AS"/>
</dbReference>
<feature type="domain" description="Peptidase S8/S53" evidence="12">
    <location>
        <begin position="157"/>
        <end position="577"/>
    </location>
</feature>
<evidence type="ECO:0000256" key="2">
    <source>
        <dbReference type="ARBA" id="ARBA00022512"/>
    </source>
</evidence>
<evidence type="ECO:0000313" key="16">
    <source>
        <dbReference type="Proteomes" id="UP001175261"/>
    </source>
</evidence>
<dbReference type="PRINTS" id="PR00723">
    <property type="entry name" value="SUBTILISIN"/>
</dbReference>
<comment type="caution">
    <text evidence="15">The sequence shown here is derived from an EMBL/GenBank/DDBJ whole genome shotgun (WGS) entry which is preliminary data.</text>
</comment>
<dbReference type="PROSITE" id="PS00137">
    <property type="entry name" value="SUBTILASE_HIS"/>
    <property type="match status" value="1"/>
</dbReference>
<dbReference type="EMBL" id="JAPDFR010000002">
    <property type="protein sequence ID" value="KAK0388929.1"/>
    <property type="molecule type" value="Genomic_DNA"/>
</dbReference>
<gene>
    <name evidence="15" type="ORF">NLU13_2506</name>
</gene>
<name>A0AA39GM35_SARSR</name>
<dbReference type="SUPFAM" id="SSF52743">
    <property type="entry name" value="Subtilisin-like"/>
    <property type="match status" value="1"/>
</dbReference>
<evidence type="ECO:0000256" key="5">
    <source>
        <dbReference type="ARBA" id="ARBA00022729"/>
    </source>
</evidence>
<feature type="domain" description="C5a peptidase/Subtilisin-like protease SBT2-like Fn3-like" evidence="14">
    <location>
        <begin position="620"/>
        <end position="732"/>
    </location>
</feature>
<dbReference type="PROSITE" id="PS00138">
    <property type="entry name" value="SUBTILASE_SER"/>
    <property type="match status" value="1"/>
</dbReference>
<feature type="active site" description="Charge relay system" evidence="8 9">
    <location>
        <position position="216"/>
    </location>
</feature>
<evidence type="ECO:0000256" key="11">
    <source>
        <dbReference type="SAM" id="SignalP"/>
    </source>
</evidence>
<dbReference type="CDD" id="cd07489">
    <property type="entry name" value="Peptidases_S8_5"/>
    <property type="match status" value="1"/>
</dbReference>